<dbReference type="STRING" id="1121117.SAMN02745977_00953"/>
<dbReference type="SUPFAM" id="SSF54637">
    <property type="entry name" value="Thioesterase/thiol ester dehydrase-isomerase"/>
    <property type="match status" value="1"/>
</dbReference>
<dbReference type="Proteomes" id="UP000199531">
    <property type="component" value="Unassembled WGS sequence"/>
</dbReference>
<organism evidence="1 2">
    <name type="scientific">Brachymonas denitrificans DSM 15123</name>
    <dbReference type="NCBI Taxonomy" id="1121117"/>
    <lineage>
        <taxon>Bacteria</taxon>
        <taxon>Pseudomonadati</taxon>
        <taxon>Pseudomonadota</taxon>
        <taxon>Betaproteobacteria</taxon>
        <taxon>Burkholderiales</taxon>
        <taxon>Comamonadaceae</taxon>
        <taxon>Brachymonas</taxon>
    </lineage>
</organism>
<dbReference type="OrthoDB" id="9800188at2"/>
<protein>
    <submittedName>
        <fullName evidence="1">Predicted 3-hydroxylacyl-ACP dehydratase, HotDog domain</fullName>
    </submittedName>
</protein>
<dbReference type="RefSeq" id="WP_091814476.1">
    <property type="nucleotide sequence ID" value="NZ_FOCW01000001.1"/>
</dbReference>
<sequence length="148" mass="15924">MLMGQSEIASRIPHQGSMCLLQEVQAMDADHIICATRTHLDPANPMREGGRMGAALGIEYAAQAMALHCALQQPQGERPRGGYLTSVRDVQLLADVLDAIPEPLSVRAERIAASEQTAMYQFTIHAGERLLLQGRIAAVLDVAAAHVS</sequence>
<name>A0A1H8F8Y3_9BURK</name>
<proteinExistence type="predicted"/>
<dbReference type="Pfam" id="PF22817">
    <property type="entry name" value="ApeP-like"/>
    <property type="match status" value="1"/>
</dbReference>
<reference evidence="1 2" key="1">
    <citation type="submission" date="2016-10" db="EMBL/GenBank/DDBJ databases">
        <authorList>
            <person name="de Groot N.N."/>
        </authorList>
    </citation>
    <scope>NUCLEOTIDE SEQUENCE [LARGE SCALE GENOMIC DNA]</scope>
    <source>
        <strain evidence="1 2">DSM 15123</strain>
    </source>
</reference>
<dbReference type="Gene3D" id="3.10.129.10">
    <property type="entry name" value="Hotdog Thioesterase"/>
    <property type="match status" value="1"/>
</dbReference>
<dbReference type="EMBL" id="FOCW01000001">
    <property type="protein sequence ID" value="SEN27677.1"/>
    <property type="molecule type" value="Genomic_DNA"/>
</dbReference>
<gene>
    <name evidence="1" type="ORF">SAMN02745977_00953</name>
</gene>
<accession>A0A1H8F8Y3</accession>
<dbReference type="AlphaFoldDB" id="A0A1H8F8Y3"/>
<keyword evidence="2" id="KW-1185">Reference proteome</keyword>
<dbReference type="InterPro" id="IPR029069">
    <property type="entry name" value="HotDog_dom_sf"/>
</dbReference>
<evidence type="ECO:0000313" key="2">
    <source>
        <dbReference type="Proteomes" id="UP000199531"/>
    </source>
</evidence>
<dbReference type="InterPro" id="IPR016776">
    <property type="entry name" value="ApeP-like_dehydratase"/>
</dbReference>
<evidence type="ECO:0000313" key="1">
    <source>
        <dbReference type="EMBL" id="SEN27677.1"/>
    </source>
</evidence>